<organism evidence="3 4">
    <name type="scientific">Butyricicoccus faecihominis</name>
    <dbReference type="NCBI Taxonomy" id="1712515"/>
    <lineage>
        <taxon>Bacteria</taxon>
        <taxon>Bacillati</taxon>
        <taxon>Bacillota</taxon>
        <taxon>Clostridia</taxon>
        <taxon>Eubacteriales</taxon>
        <taxon>Butyricicoccaceae</taxon>
        <taxon>Butyricicoccus</taxon>
    </lineage>
</organism>
<dbReference type="Gene3D" id="3.40.190.10">
    <property type="entry name" value="Periplasmic binding protein-like II"/>
    <property type="match status" value="2"/>
</dbReference>
<dbReference type="Proteomes" id="UP000620147">
    <property type="component" value="Unassembled WGS sequence"/>
</dbReference>
<protein>
    <recommendedName>
        <fullName evidence="2">SsuA/THI5-like domain-containing protein</fullName>
    </recommendedName>
</protein>
<dbReference type="Pfam" id="PF13379">
    <property type="entry name" value="NMT1_2"/>
    <property type="match status" value="1"/>
</dbReference>
<feature type="chain" id="PRO_5046302796" description="SsuA/THI5-like domain-containing protein" evidence="1">
    <location>
        <begin position="24"/>
        <end position="376"/>
    </location>
</feature>
<dbReference type="EMBL" id="BLYJ01000027">
    <property type="protein sequence ID" value="GFO88853.1"/>
    <property type="molecule type" value="Genomic_DNA"/>
</dbReference>
<feature type="signal peptide" evidence="1">
    <location>
        <begin position="1"/>
        <end position="23"/>
    </location>
</feature>
<accession>A0ABQ1E1L5</accession>
<dbReference type="RefSeq" id="WP_188885962.1">
    <property type="nucleotide sequence ID" value="NZ_BLYJ01000027.1"/>
</dbReference>
<dbReference type="PANTHER" id="PTHR30024:SF42">
    <property type="entry name" value="ALIPHATIC SULFONATES-BINDING PROTEIN-RELATED"/>
    <property type="match status" value="1"/>
</dbReference>
<reference evidence="3 4" key="1">
    <citation type="submission" date="2020-06" db="EMBL/GenBank/DDBJ databases">
        <title>Characterization of fructooligosaccharide metabolism and fructooligosaccharide-degrading enzymes in human commensal butyrate producers.</title>
        <authorList>
            <person name="Tanno H."/>
            <person name="Fujii T."/>
            <person name="Hirano K."/>
            <person name="Maeno S."/>
            <person name="Tonozuka T."/>
            <person name="Sakamoto M."/>
            <person name="Ohkuma M."/>
            <person name="Tochio T."/>
            <person name="Endo A."/>
        </authorList>
    </citation>
    <scope>NUCLEOTIDE SEQUENCE [LARGE SCALE GENOMIC DNA]</scope>
    <source>
        <strain evidence="3 4">JCM 31056</strain>
    </source>
</reference>
<name>A0ABQ1E1L5_9FIRM</name>
<dbReference type="InterPro" id="IPR015168">
    <property type="entry name" value="SsuA/THI5"/>
</dbReference>
<dbReference type="Pfam" id="PF09084">
    <property type="entry name" value="NMT1"/>
    <property type="match status" value="1"/>
</dbReference>
<keyword evidence="1" id="KW-0732">Signal</keyword>
<dbReference type="SUPFAM" id="SSF53850">
    <property type="entry name" value="Periplasmic binding protein-like II"/>
    <property type="match status" value="1"/>
</dbReference>
<evidence type="ECO:0000256" key="1">
    <source>
        <dbReference type="SAM" id="SignalP"/>
    </source>
</evidence>
<evidence type="ECO:0000259" key="2">
    <source>
        <dbReference type="Pfam" id="PF09084"/>
    </source>
</evidence>
<evidence type="ECO:0000313" key="3">
    <source>
        <dbReference type="EMBL" id="GFO88853.1"/>
    </source>
</evidence>
<dbReference type="PANTHER" id="PTHR30024">
    <property type="entry name" value="ALIPHATIC SULFONATES-BINDING PROTEIN-RELATED"/>
    <property type="match status" value="1"/>
</dbReference>
<feature type="domain" description="SsuA/THI5-like" evidence="2">
    <location>
        <begin position="162"/>
        <end position="284"/>
    </location>
</feature>
<gene>
    <name evidence="3" type="ORF">BUFA31_20170</name>
</gene>
<proteinExistence type="predicted"/>
<evidence type="ECO:0000313" key="4">
    <source>
        <dbReference type="Proteomes" id="UP000620147"/>
    </source>
</evidence>
<dbReference type="PROSITE" id="PS51257">
    <property type="entry name" value="PROKAR_LIPOPROTEIN"/>
    <property type="match status" value="1"/>
</dbReference>
<keyword evidence="4" id="KW-1185">Reference proteome</keyword>
<sequence>MKHGYKRAIAMLLAATVMTGLTACGGGSSSGGGSGSAPGGSGDGTFTASGKTLNVGVQSNIISIPTVYAEEKGYFDDLGLDVNLIMFPNGSPENEGLAAEQLDVASNGLASVYSTASGLCDWIAESDSGSITAKVYVRKDSPVLDHKGEISGKPDMYGSADTLKGLTVLGPTSTMEQWIANSYFAQFGLTAGSDYEYLNMDRAAAAQAILTGEGDVFVATDVDYCNMMESNNMVEVADCMEATDTEFKNGFLARKDILADRYDDVVLFLQGMCKAAEELQADPDLRNEFALKFYSENGKPADENDVKTETEIRPFVVPSDYEASDYYLGSGLLQVGDFFASIGTIEEDQVANIEEAINVNPLQDALGITVKAATLK</sequence>
<comment type="caution">
    <text evidence="3">The sequence shown here is derived from an EMBL/GenBank/DDBJ whole genome shotgun (WGS) entry which is preliminary data.</text>
</comment>